<dbReference type="AlphaFoldDB" id="A0A7R8CFB0"/>
<evidence type="ECO:0000313" key="1">
    <source>
        <dbReference type="EMBL" id="CAF2750176.1"/>
    </source>
</evidence>
<sequence>MNRIIFLITLFLTSEWTKILAVTYKCKSIKDCSSLDWLMKNKGNVPFKVSNIFKVLGHIGCGYNESEPKILCTDDIVNADDEDETSALRNGVITGYLENEVGCTGSIVYHELKEKTYSISKILRRKRSIGGDVFQIEVIGNCCWKAYDRKSFRGEFELYEPGFNICP</sequence>
<proteinExistence type="predicted"/>
<dbReference type="Proteomes" id="UP000675881">
    <property type="component" value="Chromosome 1"/>
</dbReference>
<accession>A0A7R8CFB0</accession>
<name>A0A7R8CFB0_LEPSM</name>
<keyword evidence="2" id="KW-1185">Reference proteome</keyword>
<dbReference type="OrthoDB" id="10432811at2759"/>
<evidence type="ECO:0000313" key="2">
    <source>
        <dbReference type="Proteomes" id="UP000675881"/>
    </source>
</evidence>
<dbReference type="EMBL" id="HG994580">
    <property type="protein sequence ID" value="CAF2750176.1"/>
    <property type="molecule type" value="Genomic_DNA"/>
</dbReference>
<protein>
    <submittedName>
        <fullName evidence="1">(salmon louse) hypothetical protein</fullName>
    </submittedName>
</protein>
<reference evidence="1" key="1">
    <citation type="submission" date="2021-02" db="EMBL/GenBank/DDBJ databases">
        <authorList>
            <person name="Bekaert M."/>
        </authorList>
    </citation>
    <scope>NUCLEOTIDE SEQUENCE</scope>
    <source>
        <strain evidence="1">IoA-00</strain>
    </source>
</reference>
<gene>
    <name evidence="1" type="ORF">LSAA_1840</name>
</gene>
<organism evidence="1 2">
    <name type="scientific">Lepeophtheirus salmonis</name>
    <name type="common">Salmon louse</name>
    <name type="synonym">Caligus salmonis</name>
    <dbReference type="NCBI Taxonomy" id="72036"/>
    <lineage>
        <taxon>Eukaryota</taxon>
        <taxon>Metazoa</taxon>
        <taxon>Ecdysozoa</taxon>
        <taxon>Arthropoda</taxon>
        <taxon>Crustacea</taxon>
        <taxon>Multicrustacea</taxon>
        <taxon>Hexanauplia</taxon>
        <taxon>Copepoda</taxon>
        <taxon>Siphonostomatoida</taxon>
        <taxon>Caligidae</taxon>
        <taxon>Lepeophtheirus</taxon>
    </lineage>
</organism>